<sequence>MQLIKTLRRYGVMALAIILLPAAQAHAQSTELQQLLLNIEKLTQFKAILSDMKKGYQIYQQGYGTISNLSKGNFNLHNIYLTGLMAVNPAVRNNPRIGQIINQQNDIINEYKRYANLFRQSGSFSPNELNYMTNVYSQLVKQSNANIDDLASVTTAGQLRMSDNDRLRAIDRIYTGSTDQLQFLRFFNRQAMMLSLQRSKDLHDTQTLKQLYGIN</sequence>
<comment type="caution">
    <text evidence="2">The sequence shown here is derived from an EMBL/GenBank/DDBJ whole genome shotgun (WGS) entry which is preliminary data.</text>
</comment>
<feature type="chain" id="PRO_5045130997" evidence="1">
    <location>
        <begin position="28"/>
        <end position="215"/>
    </location>
</feature>
<evidence type="ECO:0000313" key="2">
    <source>
        <dbReference type="EMBL" id="MCQ6957308.1"/>
    </source>
</evidence>
<feature type="signal peptide" evidence="1">
    <location>
        <begin position="1"/>
        <end position="27"/>
    </location>
</feature>
<dbReference type="EMBL" id="JANHOH010000001">
    <property type="protein sequence ID" value="MCQ6957308.1"/>
    <property type="molecule type" value="Genomic_DNA"/>
</dbReference>
<evidence type="ECO:0000313" key="3">
    <source>
        <dbReference type="Proteomes" id="UP001204376"/>
    </source>
</evidence>
<keyword evidence="1" id="KW-0732">Signal</keyword>
<protein>
    <submittedName>
        <fullName evidence="2">TerB family tellurite resistance protein</fullName>
    </submittedName>
</protein>
<name>A0ABT1SZZ8_9SPHI</name>
<evidence type="ECO:0000256" key="1">
    <source>
        <dbReference type="SAM" id="SignalP"/>
    </source>
</evidence>
<gene>
    <name evidence="2" type="ORF">NPE20_05045</name>
</gene>
<proteinExistence type="predicted"/>
<keyword evidence="3" id="KW-1185">Reference proteome</keyword>
<organism evidence="2 3">
    <name type="scientific">Mucilaginibacter aquariorum</name>
    <dbReference type="NCBI Taxonomy" id="2967225"/>
    <lineage>
        <taxon>Bacteria</taxon>
        <taxon>Pseudomonadati</taxon>
        <taxon>Bacteroidota</taxon>
        <taxon>Sphingobacteriia</taxon>
        <taxon>Sphingobacteriales</taxon>
        <taxon>Sphingobacteriaceae</taxon>
        <taxon>Mucilaginibacter</taxon>
    </lineage>
</organism>
<dbReference type="Proteomes" id="UP001204376">
    <property type="component" value="Unassembled WGS sequence"/>
</dbReference>
<reference evidence="2 3" key="1">
    <citation type="submission" date="2022-07" db="EMBL/GenBank/DDBJ databases">
        <title>Mucilaginibacter sp. JC4.</title>
        <authorList>
            <person name="Le V."/>
            <person name="Ko S.-R."/>
            <person name="Ahn C.-Y."/>
            <person name="Oh H.-M."/>
        </authorList>
    </citation>
    <scope>NUCLEOTIDE SEQUENCE [LARGE SCALE GENOMIC DNA]</scope>
    <source>
        <strain evidence="2 3">JC4</strain>
    </source>
</reference>
<accession>A0ABT1SZZ8</accession>
<dbReference type="RefSeq" id="WP_256537515.1">
    <property type="nucleotide sequence ID" value="NZ_JANHOH010000001.1"/>
</dbReference>